<dbReference type="Proteomes" id="UP000799437">
    <property type="component" value="Unassembled WGS sequence"/>
</dbReference>
<keyword evidence="1 4" id="KW-0378">Hydrolase</keyword>
<evidence type="ECO:0000256" key="3">
    <source>
        <dbReference type="SAM" id="SignalP"/>
    </source>
</evidence>
<protein>
    <submittedName>
        <fullName evidence="4">Alpha/beta-hydrolase</fullName>
    </submittedName>
</protein>
<dbReference type="InterPro" id="IPR000675">
    <property type="entry name" value="Cutinase/axe"/>
</dbReference>
<feature type="signal peptide" evidence="3">
    <location>
        <begin position="1"/>
        <end position="18"/>
    </location>
</feature>
<dbReference type="OrthoDB" id="2586582at2759"/>
<accession>A0A6A6VS55</accession>
<keyword evidence="5" id="KW-1185">Reference proteome</keyword>
<dbReference type="RefSeq" id="XP_033595064.1">
    <property type="nucleotide sequence ID" value="XM_033749724.1"/>
</dbReference>
<name>A0A6A6VS55_9PEZI</name>
<gene>
    <name evidence="4" type="ORF">EJ05DRAFT_542521</name>
</gene>
<reference evidence="4" key="1">
    <citation type="journal article" date="2020" name="Stud. Mycol.">
        <title>101 Dothideomycetes genomes: a test case for predicting lifestyles and emergence of pathogens.</title>
        <authorList>
            <person name="Haridas S."/>
            <person name="Albert R."/>
            <person name="Binder M."/>
            <person name="Bloem J."/>
            <person name="Labutti K."/>
            <person name="Salamov A."/>
            <person name="Andreopoulos B."/>
            <person name="Baker S."/>
            <person name="Barry K."/>
            <person name="Bills G."/>
            <person name="Bluhm B."/>
            <person name="Cannon C."/>
            <person name="Castanera R."/>
            <person name="Culley D."/>
            <person name="Daum C."/>
            <person name="Ezra D."/>
            <person name="Gonzalez J."/>
            <person name="Henrissat B."/>
            <person name="Kuo A."/>
            <person name="Liang C."/>
            <person name="Lipzen A."/>
            <person name="Lutzoni F."/>
            <person name="Magnuson J."/>
            <person name="Mondo S."/>
            <person name="Nolan M."/>
            <person name="Ohm R."/>
            <person name="Pangilinan J."/>
            <person name="Park H.-J."/>
            <person name="Ramirez L."/>
            <person name="Alfaro M."/>
            <person name="Sun H."/>
            <person name="Tritt A."/>
            <person name="Yoshinaga Y."/>
            <person name="Zwiers L.-H."/>
            <person name="Turgeon B."/>
            <person name="Goodwin S."/>
            <person name="Spatafora J."/>
            <person name="Crous P."/>
            <person name="Grigoriev I."/>
        </authorList>
    </citation>
    <scope>NUCLEOTIDE SEQUENCE</scope>
    <source>
        <strain evidence="4">CBS 121739</strain>
    </source>
</reference>
<dbReference type="SUPFAM" id="SSF53474">
    <property type="entry name" value="alpha/beta-Hydrolases"/>
    <property type="match status" value="1"/>
</dbReference>
<dbReference type="GO" id="GO:0052689">
    <property type="term" value="F:carboxylic ester hydrolase activity"/>
    <property type="evidence" value="ECO:0007669"/>
    <property type="project" value="UniProtKB-ARBA"/>
</dbReference>
<evidence type="ECO:0000313" key="5">
    <source>
        <dbReference type="Proteomes" id="UP000799437"/>
    </source>
</evidence>
<evidence type="ECO:0000256" key="2">
    <source>
        <dbReference type="ARBA" id="ARBA00023157"/>
    </source>
</evidence>
<proteinExistence type="predicted"/>
<dbReference type="EMBL" id="ML996605">
    <property type="protein sequence ID" value="KAF2752606.1"/>
    <property type="molecule type" value="Genomic_DNA"/>
</dbReference>
<sequence>MVSFVCALIGLCARLVSSLAIDSRTNCYSGAFIISLHGCNGRGAEQGYEKNYTDPLLVAIPDSFRYVLPYDGSCDDLYTYYDTVNAGVNTLKSAIEDYAEACPSSKIIIVGYSEGAHVTLNTLGGNQTDGTSPLGLSYGTQIVSILTFGDPSRAMAQSYNRGTNKAVSGVFARGASSLPNLGFYAARLLSYCDLGDIFCAPNTIGVVDDVHGSYFTGAHYVNEAVSIAVEQFYKPLGRHE</sequence>
<keyword evidence="2" id="KW-1015">Disulfide bond</keyword>
<dbReference type="Gene3D" id="3.40.50.1820">
    <property type="entry name" value="alpha/beta hydrolase"/>
    <property type="match status" value="1"/>
</dbReference>
<dbReference type="Pfam" id="PF01083">
    <property type="entry name" value="Cutinase"/>
    <property type="match status" value="1"/>
</dbReference>
<organism evidence="4 5">
    <name type="scientific">Pseudovirgaria hyperparasitica</name>
    <dbReference type="NCBI Taxonomy" id="470096"/>
    <lineage>
        <taxon>Eukaryota</taxon>
        <taxon>Fungi</taxon>
        <taxon>Dikarya</taxon>
        <taxon>Ascomycota</taxon>
        <taxon>Pezizomycotina</taxon>
        <taxon>Dothideomycetes</taxon>
        <taxon>Dothideomycetes incertae sedis</taxon>
        <taxon>Acrospermales</taxon>
        <taxon>Acrospermaceae</taxon>
        <taxon>Pseudovirgaria</taxon>
    </lineage>
</organism>
<keyword evidence="3" id="KW-0732">Signal</keyword>
<dbReference type="SMART" id="SM01110">
    <property type="entry name" value="Cutinase"/>
    <property type="match status" value="1"/>
</dbReference>
<dbReference type="PANTHER" id="PTHR33630:SF9">
    <property type="entry name" value="CUTINASE 4"/>
    <property type="match status" value="1"/>
</dbReference>
<dbReference type="GeneID" id="54490778"/>
<evidence type="ECO:0000313" key="4">
    <source>
        <dbReference type="EMBL" id="KAF2752606.1"/>
    </source>
</evidence>
<dbReference type="InterPro" id="IPR029058">
    <property type="entry name" value="AB_hydrolase_fold"/>
</dbReference>
<feature type="chain" id="PRO_5025556304" evidence="3">
    <location>
        <begin position="19"/>
        <end position="240"/>
    </location>
</feature>
<evidence type="ECO:0000256" key="1">
    <source>
        <dbReference type="ARBA" id="ARBA00022801"/>
    </source>
</evidence>
<dbReference type="AlphaFoldDB" id="A0A6A6VS55"/>
<dbReference type="PANTHER" id="PTHR33630">
    <property type="entry name" value="CUTINASE RV1984C-RELATED-RELATED"/>
    <property type="match status" value="1"/>
</dbReference>